<reference evidence="2" key="1">
    <citation type="submission" date="2023-03" db="EMBL/GenBank/DDBJ databases">
        <title>Bacterial isolates from washroom surfaces on a university campus.</title>
        <authorList>
            <person name="Holman D.B."/>
            <person name="Gzyl K.E."/>
            <person name="Taheri A.E."/>
        </authorList>
    </citation>
    <scope>NUCLEOTIDE SEQUENCE</scope>
    <source>
        <strain evidence="2">RD03</strain>
    </source>
</reference>
<sequence length="263" mass="31310">MGPIGVIRTDQWLEELMDQPEKICKKIDPTIKNARAYYEYLQFFGMYRPHRRSKDLLEVLKEKQAWEKMAKYYKKYKKLWSGPEINIYILPINKYNHGLIRQTNGKSGVTFKDKILFFIGEIDDEKEWEALFIHEYNHATRMQHMKGNTLDYTLLDSLVLEGLAEYAVEHYCGEKYLAKWTKGYSDKLLKKFWKSDFESRLKLKKRSPLHDDLLFGRKLVPHMIGYAIGYKIISEYNKKTIYSINKLFSVPSENLNFSNIFND</sequence>
<keyword evidence="2" id="KW-0645">Protease</keyword>
<evidence type="ECO:0000313" key="2">
    <source>
        <dbReference type="EMBL" id="MDH5163476.1"/>
    </source>
</evidence>
<evidence type="ECO:0000313" key="3">
    <source>
        <dbReference type="Proteomes" id="UP001159179"/>
    </source>
</evidence>
<dbReference type="GO" id="GO:0008233">
    <property type="term" value="F:peptidase activity"/>
    <property type="evidence" value="ECO:0007669"/>
    <property type="project" value="UniProtKB-KW"/>
</dbReference>
<comment type="caution">
    <text evidence="2">The sequence shown here is derived from an EMBL/GenBank/DDBJ whole genome shotgun (WGS) entry which is preliminary data.</text>
</comment>
<keyword evidence="2" id="KW-0378">Hydrolase</keyword>
<protein>
    <submittedName>
        <fullName evidence="2">DUF2268 domain-containing putative Zn-dependent protease</fullName>
    </submittedName>
</protein>
<dbReference type="InterPro" id="IPR018728">
    <property type="entry name" value="DUF2268"/>
</dbReference>
<dbReference type="Pfam" id="PF10026">
    <property type="entry name" value="DUF2268"/>
    <property type="match status" value="1"/>
</dbReference>
<organism evidence="2 3">
    <name type="scientific">Heyndrickxia oleronia</name>
    <dbReference type="NCBI Taxonomy" id="38875"/>
    <lineage>
        <taxon>Bacteria</taxon>
        <taxon>Bacillati</taxon>
        <taxon>Bacillota</taxon>
        <taxon>Bacilli</taxon>
        <taxon>Bacillales</taxon>
        <taxon>Bacillaceae</taxon>
        <taxon>Heyndrickxia</taxon>
    </lineage>
</organism>
<dbReference type="AlphaFoldDB" id="A0AAW6T5A5"/>
<feature type="domain" description="DUF2268" evidence="1">
    <location>
        <begin position="66"/>
        <end position="254"/>
    </location>
</feature>
<dbReference type="RefSeq" id="WP_280618195.1">
    <property type="nucleotide sequence ID" value="NZ_JAROYP010000015.1"/>
</dbReference>
<dbReference type="EMBL" id="JAROYP010000015">
    <property type="protein sequence ID" value="MDH5163476.1"/>
    <property type="molecule type" value="Genomic_DNA"/>
</dbReference>
<evidence type="ECO:0000259" key="1">
    <source>
        <dbReference type="Pfam" id="PF10026"/>
    </source>
</evidence>
<proteinExistence type="predicted"/>
<dbReference type="Proteomes" id="UP001159179">
    <property type="component" value="Unassembled WGS sequence"/>
</dbReference>
<gene>
    <name evidence="2" type="ORF">P5X88_21300</name>
</gene>
<accession>A0AAW6T5A5</accession>
<dbReference type="GO" id="GO:0006508">
    <property type="term" value="P:proteolysis"/>
    <property type="evidence" value="ECO:0007669"/>
    <property type="project" value="UniProtKB-KW"/>
</dbReference>
<name>A0AAW6T5A5_9BACI</name>